<dbReference type="InterPro" id="IPR036770">
    <property type="entry name" value="Ankyrin_rpt-contain_sf"/>
</dbReference>
<dbReference type="InterPro" id="IPR036388">
    <property type="entry name" value="WH-like_DNA-bd_sf"/>
</dbReference>
<evidence type="ECO:0000256" key="1">
    <source>
        <dbReference type="ARBA" id="ARBA00022737"/>
    </source>
</evidence>
<feature type="domain" description="COR" evidence="4">
    <location>
        <begin position="657"/>
        <end position="802"/>
    </location>
</feature>
<dbReference type="Gene3D" id="3.40.50.300">
    <property type="entry name" value="P-loop containing nucleotide triphosphate hydrolases"/>
    <property type="match status" value="1"/>
</dbReference>
<keyword evidence="2 3" id="KW-0040">ANK repeat</keyword>
<accession>A0A6J8ELU9</accession>
<evidence type="ECO:0000259" key="4">
    <source>
        <dbReference type="Pfam" id="PF16095"/>
    </source>
</evidence>
<dbReference type="OrthoDB" id="5962960at2759"/>
<feature type="repeat" description="ANK" evidence="3">
    <location>
        <begin position="91"/>
        <end position="123"/>
    </location>
</feature>
<dbReference type="Gene3D" id="1.25.40.20">
    <property type="entry name" value="Ankyrin repeat-containing domain"/>
    <property type="match status" value="1"/>
</dbReference>
<dbReference type="InterPro" id="IPR002110">
    <property type="entry name" value="Ankyrin_rpt"/>
</dbReference>
<protein>
    <recommendedName>
        <fullName evidence="4">COR domain-containing protein</fullName>
    </recommendedName>
</protein>
<dbReference type="PANTHER" id="PTHR24171">
    <property type="entry name" value="ANKYRIN REPEAT DOMAIN-CONTAINING PROTEIN 39-RELATED"/>
    <property type="match status" value="1"/>
</dbReference>
<evidence type="ECO:0000256" key="3">
    <source>
        <dbReference type="PROSITE-ProRule" id="PRU00023"/>
    </source>
</evidence>
<proteinExistence type="predicted"/>
<feature type="repeat" description="ANK" evidence="3">
    <location>
        <begin position="227"/>
        <end position="259"/>
    </location>
</feature>
<dbReference type="Gene3D" id="1.10.533.10">
    <property type="entry name" value="Death Domain, Fas"/>
    <property type="match status" value="2"/>
</dbReference>
<dbReference type="InterPro" id="IPR032171">
    <property type="entry name" value="COR-A"/>
</dbReference>
<dbReference type="AlphaFoldDB" id="A0A6J8ELU9"/>
<feature type="repeat" description="ANK" evidence="3">
    <location>
        <begin position="124"/>
        <end position="156"/>
    </location>
</feature>
<feature type="repeat" description="ANK" evidence="3">
    <location>
        <begin position="191"/>
        <end position="224"/>
    </location>
</feature>
<dbReference type="EMBL" id="CACVKT020009194">
    <property type="protein sequence ID" value="CAC5420913.1"/>
    <property type="molecule type" value="Genomic_DNA"/>
</dbReference>
<organism evidence="5 6">
    <name type="scientific">Mytilus coruscus</name>
    <name type="common">Sea mussel</name>
    <dbReference type="NCBI Taxonomy" id="42192"/>
    <lineage>
        <taxon>Eukaryota</taxon>
        <taxon>Metazoa</taxon>
        <taxon>Spiralia</taxon>
        <taxon>Lophotrochozoa</taxon>
        <taxon>Mollusca</taxon>
        <taxon>Bivalvia</taxon>
        <taxon>Autobranchia</taxon>
        <taxon>Pteriomorphia</taxon>
        <taxon>Mytilida</taxon>
        <taxon>Mytiloidea</taxon>
        <taxon>Mytilidae</taxon>
        <taxon>Mytilinae</taxon>
        <taxon>Mytilus</taxon>
    </lineage>
</organism>
<evidence type="ECO:0000313" key="5">
    <source>
        <dbReference type="EMBL" id="CAC5420913.1"/>
    </source>
</evidence>
<dbReference type="SUPFAM" id="SSF47986">
    <property type="entry name" value="DEATH domain"/>
    <property type="match status" value="2"/>
</dbReference>
<dbReference type="SUPFAM" id="SSF52540">
    <property type="entry name" value="P-loop containing nucleoside triphosphate hydrolases"/>
    <property type="match status" value="1"/>
</dbReference>
<dbReference type="Proteomes" id="UP000507470">
    <property type="component" value="Unassembled WGS sequence"/>
</dbReference>
<keyword evidence="1" id="KW-0677">Repeat</keyword>
<evidence type="ECO:0000313" key="6">
    <source>
        <dbReference type="Proteomes" id="UP000507470"/>
    </source>
</evidence>
<dbReference type="Gene3D" id="1.10.10.10">
    <property type="entry name" value="Winged helix-like DNA-binding domain superfamily/Winged helix DNA-binding domain"/>
    <property type="match status" value="1"/>
</dbReference>
<dbReference type="PANTHER" id="PTHR24171:SF9">
    <property type="entry name" value="ANKYRIN REPEAT DOMAIN-CONTAINING PROTEIN 39"/>
    <property type="match status" value="1"/>
</dbReference>
<sequence>MATLPVKTISDSTFENCLRKCAGQNYTDDAIFANWTQLIQNGESVNYRNEDDFGQGPLHCAANEGHLPAVQFLVNHEAKVEATDERCRPGSGQTPLIKASINGHLKVVEYLISHGGNINRQDTSGNTGLLRASLGGHLSIVQYLISQGADINIKNYIVEANALLEAVYWDRLPVVKCLIQNGADIEERDVDGRTALYRAVTIEHKSIMKYLVEERGADVNASLKKKNNESPLHKAAFHGHTFAIEYLLSRGANPDLLTADGKTPCEVVKRSAKISDEKKSQIIKIFKEFKEKQAFCEIEKKVSLYQKDDDDDDVIGLLDVESNEFQQLLSRGHFISYENRLFLAGPCNVGKTSLASILIDEEIPHVWDSTNGLEIWFGRNGIHIKDKKMIPLPRKKGHYLSDVYEKVICGKPTVTADMDWTDLEIDVTPLPPNHSSTLEDMEESNQRQVISHAESEEYIYSRTECKSPYYNNPTSVLPSKIQNDILEQIKKGEYRMEIAPSDIVDFGGQQAFDMTHQLFIRHRGIVLLMFDGSKDMNTELKEEYRNSHVTTISKSDAILEHWINSILTYCLETDDGMPQIVFVATHSDKVTKVNERREQLQIELNDHLKGHKKKNNLQFTNLFFINATDVNDPEIDRLKDRLVNLAMTQPTWKEQIPMAWVPLLIQLDDMRSKRATIIKTAQIEDINKRNNDLALTESQLTGLLKHQHRTGKILYFDDPGLNQFVIIQPTTLVNILRSFITDEMFWPEKHKCILERLNRSGKLRKSDLLKIWLDKKYEIDLPSNEFKDFVIKLLVHLDIIVKPVRDNQSDSDFSFYVPCMVRATDLHYFDENIRNRNIEERICLAYKLALPVVPPALAFHFIGAAVNIWPVCEKDGKSLLFYNSAVLYIDKHNELLIRVEGNTIILYLVNQRVIPRDITASIQECLTSALYKIVSCYYKTFESCKKSNLDKSKLFSKQIGFVCQDKLCVIDVEEAIKRRKWTCKFQKQKQHEARLPLSWIFDERNLACSETCPGLTEEELKREPTDKQLLHFAKNMGIDDFVSFALHIGVSEGIIQNYKFLYKPEPVHIMFMILHYWKSNTVYPTFTDLLQGLITSDMNGQRQHLLCHAIRQKSNLLRISGERLAKLTNVPLQPILKDLSHEIGDCYIELGIELELKVNDIIAISVENASLANKMYTRNYDILMKWKQSCPIKPTTIRLISALENVGKGGLDFLAQHYFGKRWNVLLQSDQANN</sequence>
<dbReference type="InterPro" id="IPR027417">
    <property type="entry name" value="P-loop_NTPase"/>
</dbReference>
<evidence type="ECO:0000256" key="2">
    <source>
        <dbReference type="ARBA" id="ARBA00023043"/>
    </source>
</evidence>
<feature type="repeat" description="ANK" evidence="3">
    <location>
        <begin position="53"/>
        <end position="85"/>
    </location>
</feature>
<keyword evidence="6" id="KW-1185">Reference proteome</keyword>
<dbReference type="GO" id="GO:0070531">
    <property type="term" value="C:BRCA1-A complex"/>
    <property type="evidence" value="ECO:0007669"/>
    <property type="project" value="TreeGrafter"/>
</dbReference>
<dbReference type="PROSITE" id="PS50088">
    <property type="entry name" value="ANK_REPEAT"/>
    <property type="match status" value="5"/>
</dbReference>
<dbReference type="SUPFAM" id="SSF48403">
    <property type="entry name" value="Ankyrin repeat"/>
    <property type="match status" value="1"/>
</dbReference>
<name>A0A6J8ELU9_MYTCO</name>
<dbReference type="InterPro" id="IPR011029">
    <property type="entry name" value="DEATH-like_dom_sf"/>
</dbReference>
<dbReference type="PRINTS" id="PR01415">
    <property type="entry name" value="ANKYRIN"/>
</dbReference>
<dbReference type="PROSITE" id="PS50297">
    <property type="entry name" value="ANK_REP_REGION"/>
    <property type="match status" value="4"/>
</dbReference>
<dbReference type="GO" id="GO:0004842">
    <property type="term" value="F:ubiquitin-protein transferase activity"/>
    <property type="evidence" value="ECO:0007669"/>
    <property type="project" value="TreeGrafter"/>
</dbReference>
<dbReference type="GO" id="GO:0031436">
    <property type="term" value="C:BRCA1-BARD1 complex"/>
    <property type="evidence" value="ECO:0007669"/>
    <property type="project" value="TreeGrafter"/>
</dbReference>
<dbReference type="GO" id="GO:0085020">
    <property type="term" value="P:protein K6-linked ubiquitination"/>
    <property type="evidence" value="ECO:0007669"/>
    <property type="project" value="TreeGrafter"/>
</dbReference>
<reference evidence="5 6" key="1">
    <citation type="submission" date="2020-06" db="EMBL/GenBank/DDBJ databases">
        <authorList>
            <person name="Li R."/>
            <person name="Bekaert M."/>
        </authorList>
    </citation>
    <scope>NUCLEOTIDE SEQUENCE [LARGE SCALE GENOMIC DNA]</scope>
    <source>
        <strain evidence="6">wild</strain>
    </source>
</reference>
<dbReference type="SMART" id="SM00248">
    <property type="entry name" value="ANK"/>
    <property type="match status" value="6"/>
</dbReference>
<gene>
    <name evidence="5" type="ORF">MCOR_53091</name>
</gene>
<dbReference type="Pfam" id="PF12796">
    <property type="entry name" value="Ank_2"/>
    <property type="match status" value="2"/>
</dbReference>
<dbReference type="CDD" id="cd01670">
    <property type="entry name" value="Death"/>
    <property type="match status" value="1"/>
</dbReference>
<dbReference type="Pfam" id="PF16095">
    <property type="entry name" value="COR-A"/>
    <property type="match status" value="1"/>
</dbReference>
<dbReference type="Pfam" id="PF00023">
    <property type="entry name" value="Ank"/>
    <property type="match status" value="1"/>
</dbReference>